<protein>
    <submittedName>
        <fullName evidence="2">Uncharacterized protein</fullName>
    </submittedName>
</protein>
<organism evidence="2 3">
    <name type="scientific">Mortierella hygrophila</name>
    <dbReference type="NCBI Taxonomy" id="979708"/>
    <lineage>
        <taxon>Eukaryota</taxon>
        <taxon>Fungi</taxon>
        <taxon>Fungi incertae sedis</taxon>
        <taxon>Mucoromycota</taxon>
        <taxon>Mortierellomycotina</taxon>
        <taxon>Mortierellomycetes</taxon>
        <taxon>Mortierellales</taxon>
        <taxon>Mortierellaceae</taxon>
        <taxon>Mortierella</taxon>
    </lineage>
</organism>
<dbReference type="Proteomes" id="UP000723463">
    <property type="component" value="Unassembled WGS sequence"/>
</dbReference>
<reference evidence="2" key="1">
    <citation type="journal article" date="2020" name="Fungal Divers.">
        <title>Resolving the Mortierellaceae phylogeny through synthesis of multi-gene phylogenetics and phylogenomics.</title>
        <authorList>
            <person name="Vandepol N."/>
            <person name="Liber J."/>
            <person name="Desiro A."/>
            <person name="Na H."/>
            <person name="Kennedy M."/>
            <person name="Barry K."/>
            <person name="Grigoriev I.V."/>
            <person name="Miller A.N."/>
            <person name="O'Donnell K."/>
            <person name="Stajich J.E."/>
            <person name="Bonito G."/>
        </authorList>
    </citation>
    <scope>NUCLEOTIDE SEQUENCE</scope>
    <source>
        <strain evidence="2">NRRL 2591</strain>
    </source>
</reference>
<evidence type="ECO:0000313" key="3">
    <source>
        <dbReference type="Proteomes" id="UP000723463"/>
    </source>
</evidence>
<name>A0A9P6K858_9FUNG</name>
<evidence type="ECO:0000313" key="2">
    <source>
        <dbReference type="EMBL" id="KAF9551491.1"/>
    </source>
</evidence>
<accession>A0A9P6K858</accession>
<sequence length="156" mass="17502">MRPIYTRYWFTHAYLAENSFTENGQVDDRQGEDDQTKDTADDSPEVEGSERFESVQDSGAGHVEAKSSGEYTAGADSSVEDVRGVSVKNGQAIPNMREREAYLAADLLWNVLFNDPYIHIIAEAYGFPEDKRIAIVEKNGFRCLSFYVTAVFLRTG</sequence>
<dbReference type="AlphaFoldDB" id="A0A9P6K858"/>
<gene>
    <name evidence="2" type="ORF">EC957_008160</name>
</gene>
<keyword evidence="3" id="KW-1185">Reference proteome</keyword>
<evidence type="ECO:0000256" key="1">
    <source>
        <dbReference type="SAM" id="MobiDB-lite"/>
    </source>
</evidence>
<feature type="region of interest" description="Disordered" evidence="1">
    <location>
        <begin position="21"/>
        <end position="77"/>
    </location>
</feature>
<comment type="caution">
    <text evidence="2">The sequence shown here is derived from an EMBL/GenBank/DDBJ whole genome shotgun (WGS) entry which is preliminary data.</text>
</comment>
<proteinExistence type="predicted"/>
<feature type="compositionally biased region" description="Basic and acidic residues" evidence="1">
    <location>
        <begin position="26"/>
        <end position="40"/>
    </location>
</feature>
<dbReference type="EMBL" id="JAAAXW010000004">
    <property type="protein sequence ID" value="KAF9551491.1"/>
    <property type="molecule type" value="Genomic_DNA"/>
</dbReference>